<keyword evidence="8 12" id="KW-0547">Nucleotide-binding</keyword>
<protein>
    <recommendedName>
        <fullName evidence="5 12">Adenylate kinase</fullName>
        <shortName evidence="12">AK</shortName>
        <ecNumber evidence="4 12">2.7.4.3</ecNumber>
    </recommendedName>
    <alternativeName>
        <fullName evidence="11 12">ATP-AMP transphosphorylase</fullName>
    </alternativeName>
</protein>
<comment type="subcellular location">
    <subcellularLocation>
        <location evidence="2 12">Cytoplasm</location>
    </subcellularLocation>
</comment>
<dbReference type="Pfam" id="PF13207">
    <property type="entry name" value="AAA_17"/>
    <property type="match status" value="1"/>
</dbReference>
<evidence type="ECO:0000256" key="12">
    <source>
        <dbReference type="HAMAP-Rule" id="MF_00234"/>
    </source>
</evidence>
<dbReference type="NCBIfam" id="NF003122">
    <property type="entry name" value="PRK04040.1"/>
    <property type="match status" value="1"/>
</dbReference>
<evidence type="ECO:0000256" key="9">
    <source>
        <dbReference type="ARBA" id="ARBA00022777"/>
    </source>
</evidence>
<accession>A0A7D6BLP4</accession>
<evidence type="ECO:0000313" key="13">
    <source>
        <dbReference type="EMBL" id="QLJ53016.1"/>
    </source>
</evidence>
<organism evidence="13 14">
    <name type="scientific">Fermentimicrarchaeum limneticum</name>
    <dbReference type="NCBI Taxonomy" id="2795018"/>
    <lineage>
        <taxon>Archaea</taxon>
        <taxon>Candidatus Micrarchaeota</taxon>
        <taxon>Candidatus Fermentimicrarchaeales</taxon>
        <taxon>Candidatus Fermentimicrarchaeaceae</taxon>
        <taxon>Candidatus Fermentimicrarchaeum</taxon>
    </lineage>
</organism>
<keyword evidence="6 12" id="KW-0963">Cytoplasm</keyword>
<keyword evidence="9 12" id="KW-0418">Kinase</keyword>
<dbReference type="AlphaFoldDB" id="A0A7D6BLP4"/>
<dbReference type="EC" id="2.7.4.3" evidence="4 12"/>
<proteinExistence type="inferred from homology"/>
<dbReference type="Gene3D" id="3.40.50.300">
    <property type="entry name" value="P-loop containing nucleotide triphosphate hydrolases"/>
    <property type="match status" value="1"/>
</dbReference>
<keyword evidence="7 12" id="KW-0808">Transferase</keyword>
<dbReference type="GO" id="GO:0005737">
    <property type="term" value="C:cytoplasm"/>
    <property type="evidence" value="ECO:0007669"/>
    <property type="project" value="UniProtKB-SubCell"/>
</dbReference>
<evidence type="ECO:0000256" key="5">
    <source>
        <dbReference type="ARBA" id="ARBA00019926"/>
    </source>
</evidence>
<dbReference type="GO" id="GO:0005524">
    <property type="term" value="F:ATP binding"/>
    <property type="evidence" value="ECO:0007669"/>
    <property type="project" value="UniProtKB-UniRule"/>
</dbReference>
<evidence type="ECO:0000256" key="4">
    <source>
        <dbReference type="ARBA" id="ARBA00012955"/>
    </source>
</evidence>
<dbReference type="SUPFAM" id="SSF52540">
    <property type="entry name" value="P-loop containing nucleoside triphosphate hydrolases"/>
    <property type="match status" value="1"/>
</dbReference>
<dbReference type="GO" id="GO:0004017">
    <property type="term" value="F:AMP kinase activity"/>
    <property type="evidence" value="ECO:0007669"/>
    <property type="project" value="UniProtKB-UniRule"/>
</dbReference>
<dbReference type="KEGG" id="flt:Sv326_0841"/>
<dbReference type="InterPro" id="IPR023477">
    <property type="entry name" value="Adenylate_kinase_AdkA"/>
</dbReference>
<dbReference type="HAMAP" id="MF_00234">
    <property type="entry name" value="Adenylate_kinase_AdkA"/>
    <property type="match status" value="1"/>
</dbReference>
<dbReference type="Proteomes" id="UP000510821">
    <property type="component" value="Chromosome"/>
</dbReference>
<evidence type="ECO:0000256" key="11">
    <source>
        <dbReference type="ARBA" id="ARBA00033336"/>
    </source>
</evidence>
<evidence type="ECO:0000256" key="6">
    <source>
        <dbReference type="ARBA" id="ARBA00022490"/>
    </source>
</evidence>
<sequence>MIVVMGLPGAGKTTVLQGAMAGASGWKILNYGDLMFEIAKGEGLVSDRDEMRKLPVKQQKRVQDEVGDKLAGMKGRIILDTHCSVHTPTGYMPGLPFDQLRKLDIDYLVFVSAPAKDIVGRRKRDATRKRDSISIEEIESDSRVNISYLCAYSALSGATASIIMNADGKLEEAVGKLREIIKKVEEA</sequence>
<evidence type="ECO:0000256" key="3">
    <source>
        <dbReference type="ARBA" id="ARBA00007088"/>
    </source>
</evidence>
<comment type="similarity">
    <text evidence="3 12">Belongs to the archaeal adenylate kinase family.</text>
</comment>
<dbReference type="InterPro" id="IPR027417">
    <property type="entry name" value="P-loop_NTPase"/>
</dbReference>
<evidence type="ECO:0000256" key="7">
    <source>
        <dbReference type="ARBA" id="ARBA00022679"/>
    </source>
</evidence>
<keyword evidence="10 12" id="KW-0067">ATP-binding</keyword>
<name>A0A7D6BLP4_FERL1</name>
<dbReference type="EMBL" id="CP058998">
    <property type="protein sequence ID" value="QLJ53016.1"/>
    <property type="molecule type" value="Genomic_DNA"/>
</dbReference>
<evidence type="ECO:0000256" key="10">
    <source>
        <dbReference type="ARBA" id="ARBA00022840"/>
    </source>
</evidence>
<gene>
    <name evidence="12" type="primary">adkA</name>
    <name evidence="13" type="ORF">Sv326_0841</name>
</gene>
<evidence type="ECO:0000256" key="8">
    <source>
        <dbReference type="ARBA" id="ARBA00022741"/>
    </source>
</evidence>
<feature type="binding site" evidence="12">
    <location>
        <begin position="6"/>
        <end position="14"/>
    </location>
    <ligand>
        <name>ATP</name>
        <dbReference type="ChEBI" id="CHEBI:30616"/>
    </ligand>
</feature>
<evidence type="ECO:0000313" key="14">
    <source>
        <dbReference type="Proteomes" id="UP000510821"/>
    </source>
</evidence>
<evidence type="ECO:0000256" key="2">
    <source>
        <dbReference type="ARBA" id="ARBA00004496"/>
    </source>
</evidence>
<reference evidence="14" key="1">
    <citation type="submission" date="2020-07" db="EMBL/GenBank/DDBJ databases">
        <title>Metabolic diversity and evolutionary history of the archaeal phylum ###Micrarchaeota### uncovered from a freshwater lake metagenome.</title>
        <authorList>
            <person name="Kadnikov V.V."/>
            <person name="Savvichev A.S."/>
            <person name="Mardanov A.V."/>
            <person name="Beletsky A.V."/>
            <person name="Chupakov A.V."/>
            <person name="Kokryatskaya N.M."/>
            <person name="Pimenov N.V."/>
            <person name="Ravin N.V."/>
        </authorList>
    </citation>
    <scope>NUCLEOTIDE SEQUENCE [LARGE SCALE GENOMIC DNA]</scope>
</reference>
<comment type="catalytic activity">
    <reaction evidence="1 12">
        <text>AMP + ATP = 2 ADP</text>
        <dbReference type="Rhea" id="RHEA:12973"/>
        <dbReference type="ChEBI" id="CHEBI:30616"/>
        <dbReference type="ChEBI" id="CHEBI:456215"/>
        <dbReference type="ChEBI" id="CHEBI:456216"/>
        <dbReference type="EC" id="2.7.4.3"/>
    </reaction>
</comment>
<evidence type="ECO:0000256" key="1">
    <source>
        <dbReference type="ARBA" id="ARBA00000582"/>
    </source>
</evidence>